<protein>
    <submittedName>
        <fullName evidence="1">Uncharacterized protein</fullName>
    </submittedName>
</protein>
<organism evidence="1 2">
    <name type="scientific">Eubacterium ramulus ATCC 29099</name>
    <dbReference type="NCBI Taxonomy" id="1256908"/>
    <lineage>
        <taxon>Bacteria</taxon>
        <taxon>Bacillati</taxon>
        <taxon>Bacillota</taxon>
        <taxon>Clostridia</taxon>
        <taxon>Eubacteriales</taxon>
        <taxon>Eubacteriaceae</taxon>
        <taxon>Eubacterium</taxon>
    </lineage>
</organism>
<accession>U2Q640</accession>
<evidence type="ECO:0000313" key="1">
    <source>
        <dbReference type="EMBL" id="ERK51841.1"/>
    </source>
</evidence>
<dbReference type="AlphaFoldDB" id="U2Q640"/>
<dbReference type="HOGENOM" id="CLU_2734020_0_0_9"/>
<comment type="caution">
    <text evidence="1">The sequence shown here is derived from an EMBL/GenBank/DDBJ whole genome shotgun (WGS) entry which is preliminary data.</text>
</comment>
<sequence length="71" mass="8198">MDFHNNSGERGRAVILKQICQLMLTRITHQVSRTFDLHFHTESFSQHFSYATEGGAPNLPLCITFFYVTVH</sequence>
<keyword evidence="2" id="KW-1185">Reference proteome</keyword>
<gene>
    <name evidence="1" type="ORF">HMPREF0373_00301</name>
</gene>
<proteinExistence type="predicted"/>
<dbReference type="Proteomes" id="UP000016608">
    <property type="component" value="Unassembled WGS sequence"/>
</dbReference>
<name>U2Q640_EUBRA</name>
<dbReference type="EMBL" id="AWVJ01000019">
    <property type="protein sequence ID" value="ERK51841.1"/>
    <property type="molecule type" value="Genomic_DNA"/>
</dbReference>
<evidence type="ECO:0000313" key="2">
    <source>
        <dbReference type="Proteomes" id="UP000016608"/>
    </source>
</evidence>
<reference evidence="1 2" key="1">
    <citation type="submission" date="2013-06" db="EMBL/GenBank/DDBJ databases">
        <authorList>
            <person name="Weinstock G."/>
            <person name="Sodergren E."/>
            <person name="Lobos E.A."/>
            <person name="Fulton L."/>
            <person name="Fulton R."/>
            <person name="Courtney L."/>
            <person name="Fronick C."/>
            <person name="O'Laughlin M."/>
            <person name="Godfrey J."/>
            <person name="Wilson R.M."/>
            <person name="Miner T."/>
            <person name="Farmer C."/>
            <person name="Delehaunty K."/>
            <person name="Cordes M."/>
            <person name="Minx P."/>
            <person name="Tomlinson C."/>
            <person name="Chen J."/>
            <person name="Wollam A."/>
            <person name="Pepin K.H."/>
            <person name="Bhonagiri V."/>
            <person name="Zhang X."/>
            <person name="Warren W."/>
            <person name="Mitreva M."/>
            <person name="Mardis E.R."/>
            <person name="Wilson R.K."/>
        </authorList>
    </citation>
    <scope>NUCLEOTIDE SEQUENCE [LARGE SCALE GENOMIC DNA]</scope>
    <source>
        <strain evidence="1 2">ATCC 29099</strain>
    </source>
</reference>